<proteinExistence type="predicted"/>
<keyword evidence="2 5" id="KW-0812">Transmembrane</keyword>
<dbReference type="RefSeq" id="WP_011753206.1">
    <property type="nucleotide sequence ID" value="NC_008698.1"/>
</dbReference>
<organism evidence="6 7">
    <name type="scientific">Thermofilum pendens (strain DSM 2475 / Hrk 5)</name>
    <dbReference type="NCBI Taxonomy" id="368408"/>
    <lineage>
        <taxon>Archaea</taxon>
        <taxon>Thermoproteota</taxon>
        <taxon>Thermoprotei</taxon>
        <taxon>Thermofilales</taxon>
        <taxon>Thermofilaceae</taxon>
        <taxon>Thermofilum</taxon>
    </lineage>
</organism>
<evidence type="ECO:0000256" key="2">
    <source>
        <dbReference type="ARBA" id="ARBA00022692"/>
    </source>
</evidence>
<evidence type="ECO:0000256" key="1">
    <source>
        <dbReference type="ARBA" id="ARBA00004141"/>
    </source>
</evidence>
<protein>
    <submittedName>
        <fullName evidence="6">Cobalt transport protein</fullName>
    </submittedName>
</protein>
<evidence type="ECO:0000313" key="7">
    <source>
        <dbReference type="Proteomes" id="UP000000641"/>
    </source>
</evidence>
<dbReference type="PANTHER" id="PTHR33514:SF13">
    <property type="entry name" value="PROTEIN ABCI12, CHLOROPLASTIC"/>
    <property type="match status" value="1"/>
</dbReference>
<accession>A1S0G1</accession>
<keyword evidence="4 5" id="KW-0472">Membrane</keyword>
<dbReference type="Proteomes" id="UP000000641">
    <property type="component" value="Chromosome"/>
</dbReference>
<comment type="subcellular location">
    <subcellularLocation>
        <location evidence="1">Membrane</location>
        <topology evidence="1">Multi-pass membrane protein</topology>
    </subcellularLocation>
</comment>
<dbReference type="HOGENOM" id="CLU_056469_2_0_2"/>
<feature type="transmembrane region" description="Helical" evidence="5">
    <location>
        <begin position="64"/>
        <end position="86"/>
    </location>
</feature>
<feature type="transmembrane region" description="Helical" evidence="5">
    <location>
        <begin position="20"/>
        <end position="52"/>
    </location>
</feature>
<evidence type="ECO:0000256" key="3">
    <source>
        <dbReference type="ARBA" id="ARBA00022989"/>
    </source>
</evidence>
<dbReference type="eggNOG" id="arCOG02250">
    <property type="taxonomic scope" value="Archaea"/>
</dbReference>
<evidence type="ECO:0000313" key="6">
    <source>
        <dbReference type="EMBL" id="ABL78941.1"/>
    </source>
</evidence>
<dbReference type="GeneID" id="4600838"/>
<evidence type="ECO:0000256" key="5">
    <source>
        <dbReference type="SAM" id="Phobius"/>
    </source>
</evidence>
<dbReference type="AlphaFoldDB" id="A1S0G1"/>
<dbReference type="CDD" id="cd16914">
    <property type="entry name" value="EcfT"/>
    <property type="match status" value="1"/>
</dbReference>
<name>A1S0G1_THEPD</name>
<gene>
    <name evidence="6" type="ordered locus">Tpen_1545</name>
</gene>
<dbReference type="EMBL" id="CP000505">
    <property type="protein sequence ID" value="ABL78941.1"/>
    <property type="molecule type" value="Genomic_DNA"/>
</dbReference>
<dbReference type="STRING" id="368408.Tpen_1545"/>
<dbReference type="EnsemblBacteria" id="ABL78941">
    <property type="protein sequence ID" value="ABL78941"/>
    <property type="gene ID" value="Tpen_1545"/>
</dbReference>
<feature type="transmembrane region" description="Helical" evidence="5">
    <location>
        <begin position="118"/>
        <end position="136"/>
    </location>
</feature>
<dbReference type="Pfam" id="PF02361">
    <property type="entry name" value="CbiQ"/>
    <property type="match status" value="1"/>
</dbReference>
<feature type="transmembrane region" description="Helical" evidence="5">
    <location>
        <begin position="244"/>
        <end position="269"/>
    </location>
</feature>
<evidence type="ECO:0000256" key="4">
    <source>
        <dbReference type="ARBA" id="ARBA00023136"/>
    </source>
</evidence>
<keyword evidence="3 5" id="KW-1133">Transmembrane helix</keyword>
<dbReference type="GO" id="GO:0005886">
    <property type="term" value="C:plasma membrane"/>
    <property type="evidence" value="ECO:0007669"/>
    <property type="project" value="TreeGrafter"/>
</dbReference>
<dbReference type="KEGG" id="tpe:Tpen_1545"/>
<keyword evidence="7" id="KW-1185">Reference proteome</keyword>
<dbReference type="PANTHER" id="PTHR33514">
    <property type="entry name" value="PROTEIN ABCI12, CHLOROPLASTIC"/>
    <property type="match status" value="1"/>
</dbReference>
<reference evidence="7" key="1">
    <citation type="journal article" date="2008" name="J. Bacteriol.">
        <title>Genome sequence of Thermofilum pendens reveals an exceptional loss of biosynthetic pathways without genome reduction.</title>
        <authorList>
            <person name="Anderson I."/>
            <person name="Rodriguez J."/>
            <person name="Susanti D."/>
            <person name="Porat I."/>
            <person name="Reich C."/>
            <person name="Ulrich L.E."/>
            <person name="Elkins J.G."/>
            <person name="Mavromatis K."/>
            <person name="Lykidis A."/>
            <person name="Kim E."/>
            <person name="Thompson L.S."/>
            <person name="Nolan M."/>
            <person name="Land M."/>
            <person name="Copeland A."/>
            <person name="Lapidus A."/>
            <person name="Lucas S."/>
            <person name="Detter C."/>
            <person name="Zhulin I.B."/>
            <person name="Olsen G.J."/>
            <person name="Whitman W."/>
            <person name="Mukhopadhyay B."/>
            <person name="Bristow J."/>
            <person name="Kyrpides N."/>
        </authorList>
    </citation>
    <scope>NUCLEOTIDE SEQUENCE [LARGE SCALE GENOMIC DNA]</scope>
    <source>
        <strain evidence="7">DSM 2475 / Hrk 5</strain>
    </source>
</reference>
<dbReference type="InterPro" id="IPR003339">
    <property type="entry name" value="ABC/ECF_trnsptr_transmembrane"/>
</dbReference>
<sequence>MFRYGGITVIHRLDPRAKIVWLTSLMVIALIVIDPLYLLPPLAFAVAFLLLSRVYELKEFHSKWIMSTLLGSTLLLVLFNGLFAAVEVKKGTVLFYISFLGLKYPVTVEGFYLGVGAALRLLVIMLSFLTVAFTTYPRDLANSLEKVGLPYELTFTVALTFRFIPFLEEEARRIADALKSRGYRGFEEGGFLERLRAYSTLFTVLIVNSLSLVRRVGMVLEARCFGASPRRSSLREYRFRREDYLVVASSLLLLALYIVLRYCYGLGWLEYAHGYV</sequence>
<dbReference type="OrthoDB" id="31084at2157"/>